<gene>
    <name evidence="2" type="ORF">HannXRQ_Chr17g0545741</name>
    <name evidence="1" type="ORF">HanXRQr2_Chr16g0747391</name>
</gene>
<organism evidence="2 3">
    <name type="scientific">Helianthus annuus</name>
    <name type="common">Common sunflower</name>
    <dbReference type="NCBI Taxonomy" id="4232"/>
    <lineage>
        <taxon>Eukaryota</taxon>
        <taxon>Viridiplantae</taxon>
        <taxon>Streptophyta</taxon>
        <taxon>Embryophyta</taxon>
        <taxon>Tracheophyta</taxon>
        <taxon>Spermatophyta</taxon>
        <taxon>Magnoliopsida</taxon>
        <taxon>eudicotyledons</taxon>
        <taxon>Gunneridae</taxon>
        <taxon>Pentapetalae</taxon>
        <taxon>asterids</taxon>
        <taxon>campanulids</taxon>
        <taxon>Asterales</taxon>
        <taxon>Asteraceae</taxon>
        <taxon>Asteroideae</taxon>
        <taxon>Heliantheae alliance</taxon>
        <taxon>Heliantheae</taxon>
        <taxon>Helianthus</taxon>
    </lineage>
</organism>
<dbReference type="InParanoid" id="A0A251RNX6"/>
<reference evidence="1 3" key="1">
    <citation type="journal article" date="2017" name="Nature">
        <title>The sunflower genome provides insights into oil metabolism, flowering and Asterid evolution.</title>
        <authorList>
            <person name="Badouin H."/>
            <person name="Gouzy J."/>
            <person name="Grassa C.J."/>
            <person name="Murat F."/>
            <person name="Staton S.E."/>
            <person name="Cottret L."/>
            <person name="Lelandais-Briere C."/>
            <person name="Owens G.L."/>
            <person name="Carrere S."/>
            <person name="Mayjonade B."/>
            <person name="Legrand L."/>
            <person name="Gill N."/>
            <person name="Kane N.C."/>
            <person name="Bowers J.E."/>
            <person name="Hubner S."/>
            <person name="Bellec A."/>
            <person name="Berard A."/>
            <person name="Berges H."/>
            <person name="Blanchet N."/>
            <person name="Boniface M.C."/>
            <person name="Brunel D."/>
            <person name="Catrice O."/>
            <person name="Chaidir N."/>
            <person name="Claudel C."/>
            <person name="Donnadieu C."/>
            <person name="Faraut T."/>
            <person name="Fievet G."/>
            <person name="Helmstetter N."/>
            <person name="King M."/>
            <person name="Knapp S.J."/>
            <person name="Lai Z."/>
            <person name="Le Paslier M.C."/>
            <person name="Lippi Y."/>
            <person name="Lorenzon L."/>
            <person name="Mandel J.R."/>
            <person name="Marage G."/>
            <person name="Marchand G."/>
            <person name="Marquand E."/>
            <person name="Bret-Mestries E."/>
            <person name="Morien E."/>
            <person name="Nambeesan S."/>
            <person name="Nguyen T."/>
            <person name="Pegot-Espagnet P."/>
            <person name="Pouilly N."/>
            <person name="Raftis F."/>
            <person name="Sallet E."/>
            <person name="Schiex T."/>
            <person name="Thomas J."/>
            <person name="Vandecasteele C."/>
            <person name="Vares D."/>
            <person name="Vear F."/>
            <person name="Vautrin S."/>
            <person name="Crespi M."/>
            <person name="Mangin B."/>
            <person name="Burke J.M."/>
            <person name="Salse J."/>
            <person name="Munos S."/>
            <person name="Vincourt P."/>
            <person name="Rieseberg L.H."/>
            <person name="Langlade N.B."/>
        </authorList>
    </citation>
    <scope>NUCLEOTIDE SEQUENCE [LARGE SCALE GENOMIC DNA]</scope>
    <source>
        <strain evidence="3">cv. SF193</strain>
        <tissue evidence="1">Leaves</tissue>
    </source>
</reference>
<name>A0A251RNX6_HELAN</name>
<evidence type="ECO:0000313" key="1">
    <source>
        <dbReference type="EMBL" id="KAF5759933.1"/>
    </source>
</evidence>
<proteinExistence type="predicted"/>
<dbReference type="Proteomes" id="UP000215914">
    <property type="component" value="Chromosome 17"/>
</dbReference>
<protein>
    <submittedName>
        <fullName evidence="2">Uncharacterized protein</fullName>
    </submittedName>
</protein>
<dbReference type="AlphaFoldDB" id="A0A251RNX6"/>
<dbReference type="Gramene" id="mRNA:HanXRQr2_Chr16g0747391">
    <property type="protein sequence ID" value="mRNA:HanXRQr2_Chr16g0747391"/>
    <property type="gene ID" value="HanXRQr2_Chr16g0747391"/>
</dbReference>
<evidence type="ECO:0000313" key="2">
    <source>
        <dbReference type="EMBL" id="OTF85977.1"/>
    </source>
</evidence>
<keyword evidence="3" id="KW-1185">Reference proteome</keyword>
<dbReference type="EMBL" id="MNCJ02000331">
    <property type="protein sequence ID" value="KAF5759933.1"/>
    <property type="molecule type" value="Genomic_DNA"/>
</dbReference>
<reference evidence="1" key="3">
    <citation type="submission" date="2020-06" db="EMBL/GenBank/DDBJ databases">
        <title>Helianthus annuus Genome sequencing and assembly Release 2.</title>
        <authorList>
            <person name="Gouzy J."/>
            <person name="Langlade N."/>
            <person name="Munos S."/>
        </authorList>
    </citation>
    <scope>NUCLEOTIDE SEQUENCE</scope>
    <source>
        <tissue evidence="1">Leaves</tissue>
    </source>
</reference>
<accession>A0A251RNX6</accession>
<sequence length="52" mass="6077">MASFSNNLLSLWQHRFRSHLLLISFTNTKSILGDSLMRLSKTLNWNQSNLIQ</sequence>
<evidence type="ECO:0000313" key="3">
    <source>
        <dbReference type="Proteomes" id="UP000215914"/>
    </source>
</evidence>
<reference evidence="2" key="2">
    <citation type="submission" date="2017-02" db="EMBL/GenBank/DDBJ databases">
        <title>Sunflower complete genome.</title>
        <authorList>
            <person name="Langlade N."/>
            <person name="Munos S."/>
        </authorList>
    </citation>
    <scope>NUCLEOTIDE SEQUENCE [LARGE SCALE GENOMIC DNA]</scope>
    <source>
        <tissue evidence="2">Leaves</tissue>
    </source>
</reference>
<dbReference type="EMBL" id="CM007906">
    <property type="protein sequence ID" value="OTF85977.1"/>
    <property type="molecule type" value="Genomic_DNA"/>
</dbReference>